<evidence type="ECO:0000256" key="1">
    <source>
        <dbReference type="ARBA" id="ARBA00004496"/>
    </source>
</evidence>
<keyword evidence="5" id="KW-0378">Hydrolase</keyword>
<dbReference type="SUPFAM" id="SSF56784">
    <property type="entry name" value="HAD-like"/>
    <property type="match status" value="1"/>
</dbReference>
<dbReference type="InterPro" id="IPR023214">
    <property type="entry name" value="HAD_sf"/>
</dbReference>
<evidence type="ECO:0000256" key="5">
    <source>
        <dbReference type="ARBA" id="ARBA00022801"/>
    </source>
</evidence>
<dbReference type="GO" id="GO:0046872">
    <property type="term" value="F:metal ion binding"/>
    <property type="evidence" value="ECO:0007669"/>
    <property type="project" value="UniProtKB-KW"/>
</dbReference>
<dbReference type="InterPro" id="IPR006549">
    <property type="entry name" value="HAD-SF_hydro_IIIA"/>
</dbReference>
<proteinExistence type="inferred from homology"/>
<dbReference type="InterPro" id="IPR036412">
    <property type="entry name" value="HAD-like_sf"/>
</dbReference>
<comment type="similarity">
    <text evidence="2">Belongs to the GmhB family.</text>
</comment>
<organism evidence="8">
    <name type="scientific">marine sediment metagenome</name>
    <dbReference type="NCBI Taxonomy" id="412755"/>
    <lineage>
        <taxon>unclassified sequences</taxon>
        <taxon>metagenomes</taxon>
        <taxon>ecological metagenomes</taxon>
    </lineage>
</organism>
<evidence type="ECO:0000256" key="3">
    <source>
        <dbReference type="ARBA" id="ARBA00022490"/>
    </source>
</evidence>
<keyword evidence="4" id="KW-0479">Metal-binding</keyword>
<dbReference type="NCBIfam" id="TIGR01656">
    <property type="entry name" value="Histidinol-ppas"/>
    <property type="match status" value="1"/>
</dbReference>
<dbReference type="GO" id="GO:0005975">
    <property type="term" value="P:carbohydrate metabolic process"/>
    <property type="evidence" value="ECO:0007669"/>
    <property type="project" value="InterPro"/>
</dbReference>
<keyword evidence="6" id="KW-0119">Carbohydrate metabolism</keyword>
<dbReference type="Pfam" id="PF13242">
    <property type="entry name" value="Hydrolase_like"/>
    <property type="match status" value="1"/>
</dbReference>
<evidence type="ECO:0000313" key="8">
    <source>
        <dbReference type="EMBL" id="GAH37662.1"/>
    </source>
</evidence>
<evidence type="ECO:0000256" key="7">
    <source>
        <dbReference type="ARBA" id="ARBA00031828"/>
    </source>
</evidence>
<dbReference type="PIRSF" id="PIRSF004682">
    <property type="entry name" value="GmhB"/>
    <property type="match status" value="1"/>
</dbReference>
<accession>X1EYL3</accession>
<evidence type="ECO:0000256" key="4">
    <source>
        <dbReference type="ARBA" id="ARBA00022723"/>
    </source>
</evidence>
<dbReference type="NCBIfam" id="TIGR01662">
    <property type="entry name" value="HAD-SF-IIIA"/>
    <property type="match status" value="1"/>
</dbReference>
<dbReference type="EMBL" id="BARU01006842">
    <property type="protein sequence ID" value="GAH37662.1"/>
    <property type="molecule type" value="Genomic_DNA"/>
</dbReference>
<dbReference type="AlphaFoldDB" id="X1EYL3"/>
<dbReference type="PANTHER" id="PTHR42891:SF1">
    <property type="entry name" value="D-GLYCERO-BETA-D-MANNO-HEPTOSE-1,7-BISPHOSPHATE 7-PHOSPHATASE"/>
    <property type="match status" value="1"/>
</dbReference>
<dbReference type="InterPro" id="IPR004446">
    <property type="entry name" value="Heptose_bisP_phosphatase"/>
</dbReference>
<protein>
    <recommendedName>
        <fullName evidence="7">D,D-heptose 1,7-bisphosphate phosphatase</fullName>
    </recommendedName>
</protein>
<comment type="caution">
    <text evidence="8">The sequence shown here is derived from an EMBL/GenBank/DDBJ whole genome shotgun (WGS) entry which is preliminary data.</text>
</comment>
<gene>
    <name evidence="8" type="ORF">S03H2_13478</name>
</gene>
<comment type="subcellular location">
    <subcellularLocation>
        <location evidence="1">Cytoplasm</location>
    </subcellularLocation>
</comment>
<evidence type="ECO:0000256" key="2">
    <source>
        <dbReference type="ARBA" id="ARBA00005628"/>
    </source>
</evidence>
<dbReference type="GO" id="GO:0005737">
    <property type="term" value="C:cytoplasm"/>
    <property type="evidence" value="ECO:0007669"/>
    <property type="project" value="UniProtKB-SubCell"/>
</dbReference>
<dbReference type="InterPro" id="IPR006543">
    <property type="entry name" value="Histidinol-phos"/>
</dbReference>
<reference evidence="8" key="1">
    <citation type="journal article" date="2014" name="Front. Microbiol.">
        <title>High frequency of phylogenetically diverse reductive dehalogenase-homologous genes in deep subseafloor sedimentary metagenomes.</title>
        <authorList>
            <person name="Kawai M."/>
            <person name="Futagami T."/>
            <person name="Toyoda A."/>
            <person name="Takaki Y."/>
            <person name="Nishi S."/>
            <person name="Hori S."/>
            <person name="Arai W."/>
            <person name="Tsubouchi T."/>
            <person name="Morono Y."/>
            <person name="Uchiyama I."/>
            <person name="Ito T."/>
            <person name="Fujiyama A."/>
            <person name="Inagaki F."/>
            <person name="Takami H."/>
        </authorList>
    </citation>
    <scope>NUCLEOTIDE SEQUENCE</scope>
    <source>
        <strain evidence="8">Expedition CK06-06</strain>
    </source>
</reference>
<sequence>MNKAVFLDRDGVINATVYNTDYGTVDSPTNPDEFKLLPGVGKAIKYINEIGFLTLVISNQPGIAKGKFTLEILKLIDKKMKKKLAQCGAYLDKIYYCLDHPEAVIKKYKKNSPYRKPEPGLLLKAAKELKIDLASSYMIGDGLTDVQAGKRAGCKTILLGRLKCDLCRVMDDLGAKPDLIASNLSEAVRLVEKLEGE</sequence>
<dbReference type="PANTHER" id="PTHR42891">
    <property type="entry name" value="D-GLYCERO-BETA-D-MANNO-HEPTOSE-1,7-BISPHOSPHATE 7-PHOSPHATASE"/>
    <property type="match status" value="1"/>
</dbReference>
<dbReference type="GO" id="GO:0016791">
    <property type="term" value="F:phosphatase activity"/>
    <property type="evidence" value="ECO:0007669"/>
    <property type="project" value="InterPro"/>
</dbReference>
<evidence type="ECO:0000256" key="6">
    <source>
        <dbReference type="ARBA" id="ARBA00023277"/>
    </source>
</evidence>
<dbReference type="Gene3D" id="3.40.50.1000">
    <property type="entry name" value="HAD superfamily/HAD-like"/>
    <property type="match status" value="1"/>
</dbReference>
<name>X1EYL3_9ZZZZ</name>
<keyword evidence="3" id="KW-0963">Cytoplasm</keyword>